<organism evidence="6 7">
    <name type="scientific">Pyxicephalus adspersus</name>
    <name type="common">African bullfrog</name>
    <dbReference type="NCBI Taxonomy" id="30357"/>
    <lineage>
        <taxon>Eukaryota</taxon>
        <taxon>Metazoa</taxon>
        <taxon>Chordata</taxon>
        <taxon>Craniata</taxon>
        <taxon>Vertebrata</taxon>
        <taxon>Euteleostomi</taxon>
        <taxon>Amphibia</taxon>
        <taxon>Batrachia</taxon>
        <taxon>Anura</taxon>
        <taxon>Neobatrachia</taxon>
        <taxon>Ranoidea</taxon>
        <taxon>Pyxicephalidae</taxon>
        <taxon>Pyxicephalinae</taxon>
        <taxon>Pyxicephalus</taxon>
    </lineage>
</organism>
<comment type="caution">
    <text evidence="6">The sequence shown here is derived from an EMBL/GenBank/DDBJ whole genome shotgun (WGS) entry which is preliminary data.</text>
</comment>
<dbReference type="GO" id="GO:0033617">
    <property type="term" value="P:mitochondrial respiratory chain complex IV assembly"/>
    <property type="evidence" value="ECO:0007669"/>
    <property type="project" value="TreeGrafter"/>
</dbReference>
<accession>A0AAV3AW41</accession>
<feature type="coiled-coil region" evidence="5">
    <location>
        <begin position="42"/>
        <end position="75"/>
    </location>
</feature>
<evidence type="ECO:0000313" key="7">
    <source>
        <dbReference type="Proteomes" id="UP001181693"/>
    </source>
</evidence>
<evidence type="ECO:0000256" key="4">
    <source>
        <dbReference type="ARBA" id="ARBA00023128"/>
    </source>
</evidence>
<evidence type="ECO:0000256" key="3">
    <source>
        <dbReference type="ARBA" id="ARBA00022946"/>
    </source>
</evidence>
<proteinExistence type="inferred from homology"/>
<evidence type="ECO:0000256" key="5">
    <source>
        <dbReference type="SAM" id="Coils"/>
    </source>
</evidence>
<name>A0AAV3AW41_PYXAD</name>
<keyword evidence="4" id="KW-0496">Mitochondrion</keyword>
<dbReference type="PANTHER" id="PTHR28163">
    <property type="entry name" value="PROTEIN PET117 HOMOLOG, MITOCHONDRIAL"/>
    <property type="match status" value="1"/>
</dbReference>
<dbReference type="AlphaFoldDB" id="A0AAV3AW41"/>
<dbReference type="GO" id="GO:0005739">
    <property type="term" value="C:mitochondrion"/>
    <property type="evidence" value="ECO:0007669"/>
    <property type="project" value="UniProtKB-SubCell"/>
</dbReference>
<keyword evidence="7" id="KW-1185">Reference proteome</keyword>
<dbReference type="EMBL" id="DYDO01000004">
    <property type="protein sequence ID" value="DBA27000.1"/>
    <property type="molecule type" value="Genomic_DNA"/>
</dbReference>
<sequence>MSTRSKVVLGISVVLTVGTVVGVHVTQNLERQRLREGVFYDLERQKRKQENLRLLNEQIELTKQLESERQNILSEASNKA</sequence>
<keyword evidence="3" id="KW-0809">Transit peptide</keyword>
<keyword evidence="5" id="KW-0175">Coiled coil</keyword>
<comment type="subcellular location">
    <subcellularLocation>
        <location evidence="1">Mitochondrion</location>
    </subcellularLocation>
</comment>
<evidence type="ECO:0000256" key="2">
    <source>
        <dbReference type="ARBA" id="ARBA00008197"/>
    </source>
</evidence>
<evidence type="ECO:0008006" key="8">
    <source>
        <dbReference type="Google" id="ProtNLM"/>
    </source>
</evidence>
<evidence type="ECO:0000256" key="1">
    <source>
        <dbReference type="ARBA" id="ARBA00004173"/>
    </source>
</evidence>
<comment type="similarity">
    <text evidence="2">Belongs to the PET117 family.</text>
</comment>
<evidence type="ECO:0000313" key="6">
    <source>
        <dbReference type="EMBL" id="DBA27000.1"/>
    </source>
</evidence>
<dbReference type="InterPro" id="IPR031568">
    <property type="entry name" value="Pet117"/>
</dbReference>
<dbReference type="Pfam" id="PF15786">
    <property type="entry name" value="PET117"/>
    <property type="match status" value="1"/>
</dbReference>
<dbReference type="Proteomes" id="UP001181693">
    <property type="component" value="Unassembled WGS sequence"/>
</dbReference>
<reference evidence="6" key="1">
    <citation type="thesis" date="2020" institute="ProQuest LLC" country="789 East Eisenhower Parkway, Ann Arbor, MI, USA">
        <title>Comparative Genomics and Chromosome Evolution.</title>
        <authorList>
            <person name="Mudd A.B."/>
        </authorList>
    </citation>
    <scope>NUCLEOTIDE SEQUENCE</scope>
    <source>
        <strain evidence="6">1538</strain>
        <tissue evidence="6">Blood</tissue>
    </source>
</reference>
<dbReference type="PANTHER" id="PTHR28163:SF1">
    <property type="entry name" value="PROTEIN PET117 HOMOLOG, MITOCHONDRIAL"/>
    <property type="match status" value="1"/>
</dbReference>
<gene>
    <name evidence="6" type="ORF">GDO54_011184</name>
</gene>
<protein>
    <recommendedName>
        <fullName evidence="8">PET117 cytochrome c oxidase chaperone</fullName>
    </recommendedName>
</protein>